<sequence length="351" mass="38751">MLSLKDLLEITIKEKASDLHLTVGIAPVIRVNGELEVLGKEKLQPSDTERFSKEILGKDYDKYMKIGEIDISFSVAGLGRFRVNVFKQRGSNAIAVRVVGLKIPTLNELKFPQVIKNLLSYKKGLILVTGPTGCGKSTTLAAMINEINCTRAAHIITLEDPIEYLHKHNKSIINQREIGKDSQSYANALKSVLREDPDVILVGEMRDLETISVVLTASETGHLVFSTLHTIGAAKTIDRIVDVFPPYQQQQIKIQLAAVLRGIVSQQLIHREDGKGRIAAVETMIATPAIKNMIREGKTYQIESSMQTGSKYGMKTMDIALAELYKKGLISYESAIAYACDANIITKIISL</sequence>
<dbReference type="Gene3D" id="3.40.50.300">
    <property type="entry name" value="P-loop containing nucleotide triphosphate hydrolases"/>
    <property type="match status" value="1"/>
</dbReference>
<evidence type="ECO:0000313" key="3">
    <source>
        <dbReference type="EMBL" id="OAA82691.1"/>
    </source>
</evidence>
<dbReference type="GO" id="GO:0016887">
    <property type="term" value="F:ATP hydrolysis activity"/>
    <property type="evidence" value="ECO:0007669"/>
    <property type="project" value="InterPro"/>
</dbReference>
<dbReference type="SMART" id="SM00382">
    <property type="entry name" value="AAA"/>
    <property type="match status" value="1"/>
</dbReference>
<evidence type="ECO:0000313" key="4">
    <source>
        <dbReference type="Proteomes" id="UP000077407"/>
    </source>
</evidence>
<dbReference type="PANTHER" id="PTHR30486">
    <property type="entry name" value="TWITCHING MOTILITY PROTEIN PILT"/>
    <property type="match status" value="1"/>
</dbReference>
<dbReference type="OrthoDB" id="9808272at2"/>
<organism evidence="3 4">
    <name type="scientific">Clostridium ljungdahlii</name>
    <dbReference type="NCBI Taxonomy" id="1538"/>
    <lineage>
        <taxon>Bacteria</taxon>
        <taxon>Bacillati</taxon>
        <taxon>Bacillota</taxon>
        <taxon>Clostridia</taxon>
        <taxon>Eubacteriales</taxon>
        <taxon>Clostridiaceae</taxon>
        <taxon>Clostridium</taxon>
    </lineage>
</organism>
<reference evidence="3 4" key="1">
    <citation type="journal article" date="2015" name="Biotechnol. Bioeng.">
        <title>Genome sequence and phenotypic characterization of Caulobacter segnis.</title>
        <authorList>
            <person name="Patel S."/>
            <person name="Fletcher B."/>
            <person name="Scott D.C."/>
            <person name="Ely B."/>
        </authorList>
    </citation>
    <scope>NUCLEOTIDE SEQUENCE [LARGE SCALE GENOMIC DNA]</scope>
    <source>
        <strain evidence="3 4">ERI-2</strain>
    </source>
</reference>
<dbReference type="RefSeq" id="WP_156499088.1">
    <property type="nucleotide sequence ID" value="NZ_LITT01000065.1"/>
</dbReference>
<dbReference type="InterPro" id="IPR003593">
    <property type="entry name" value="AAA+_ATPase"/>
</dbReference>
<accession>A0A168L5J4</accession>
<dbReference type="InterPro" id="IPR050921">
    <property type="entry name" value="T4SS_GSP_E_ATPase"/>
</dbReference>
<evidence type="ECO:0000259" key="2">
    <source>
        <dbReference type="PROSITE" id="PS00662"/>
    </source>
</evidence>
<comment type="caution">
    <text evidence="3">The sequence shown here is derived from an EMBL/GenBank/DDBJ whole genome shotgun (WGS) entry which is preliminary data.</text>
</comment>
<dbReference type="InterPro" id="IPR001482">
    <property type="entry name" value="T2SS/T4SS_dom"/>
</dbReference>
<dbReference type="InterPro" id="IPR027417">
    <property type="entry name" value="P-loop_NTPase"/>
</dbReference>
<dbReference type="PATRIC" id="fig|1538.10.peg.4116"/>
<dbReference type="InterPro" id="IPR006321">
    <property type="entry name" value="PilT/PilU"/>
</dbReference>
<name>A0A168L5J4_9CLOT</name>
<feature type="domain" description="Bacterial type II secretion system protein E" evidence="2">
    <location>
        <begin position="193"/>
        <end position="207"/>
    </location>
</feature>
<dbReference type="Gene3D" id="3.30.450.90">
    <property type="match status" value="1"/>
</dbReference>
<evidence type="ECO:0000256" key="1">
    <source>
        <dbReference type="ARBA" id="ARBA00006611"/>
    </source>
</evidence>
<comment type="similarity">
    <text evidence="1">Belongs to the GSP E family.</text>
</comment>
<gene>
    <name evidence="3" type="primary">pilT</name>
    <name evidence="3" type="ORF">WY13_04039</name>
</gene>
<dbReference type="Pfam" id="PF00437">
    <property type="entry name" value="T2SSE"/>
    <property type="match status" value="1"/>
</dbReference>
<dbReference type="CDD" id="cd01131">
    <property type="entry name" value="PilT"/>
    <property type="match status" value="1"/>
</dbReference>
<dbReference type="AlphaFoldDB" id="A0A168L5J4"/>
<dbReference type="GO" id="GO:0005524">
    <property type="term" value="F:ATP binding"/>
    <property type="evidence" value="ECO:0007669"/>
    <property type="project" value="InterPro"/>
</dbReference>
<dbReference type="NCBIfam" id="TIGR01420">
    <property type="entry name" value="pilT_fam"/>
    <property type="match status" value="1"/>
</dbReference>
<dbReference type="EMBL" id="LITT01000065">
    <property type="protein sequence ID" value="OAA82691.1"/>
    <property type="molecule type" value="Genomic_DNA"/>
</dbReference>
<dbReference type="SUPFAM" id="SSF52540">
    <property type="entry name" value="P-loop containing nucleoside triphosphate hydrolases"/>
    <property type="match status" value="1"/>
</dbReference>
<proteinExistence type="inferred from homology"/>
<protein>
    <submittedName>
        <fullName evidence="3">Twitching mobility protein</fullName>
    </submittedName>
</protein>
<dbReference type="PROSITE" id="PS00662">
    <property type="entry name" value="T2SP_E"/>
    <property type="match status" value="1"/>
</dbReference>
<dbReference type="Proteomes" id="UP000077407">
    <property type="component" value="Unassembled WGS sequence"/>
</dbReference>